<sequence length="320" mass="36572">MCIAVFMWKSHPVYPLILLLNRDELYNRPTEPLGWWEDGGILGGRDVQAGGTWLACTKHGKLAFLTNVREIRSDSQVKSRGELPIRFLKVAPSCLVIFSKFRFCGSLDLSETNFSSGCDFRFFSFFRKDLLQVMMHESWVSLQGTKSPREFAEELVGEADQFHGFNLIVADLRSMTMVYVTNRPKGGVHVTEVSSGIHVLSNAQLDTPWPKAVRLRHSFEDVVEKFFNSEISLKDITEILMKDTTKDDGNELPGIYPPELEYQLSAIFVETDTAMGRYGTRSTSAFVLKTNREVSFYETYLENDEWKEQTTSFHIEEVES</sequence>
<proteinExistence type="predicted"/>
<accession>A0A5A7RCT6</accession>
<evidence type="ECO:0008006" key="3">
    <source>
        <dbReference type="Google" id="ProtNLM"/>
    </source>
</evidence>
<dbReference type="Proteomes" id="UP000325081">
    <property type="component" value="Unassembled WGS sequence"/>
</dbReference>
<gene>
    <name evidence="1" type="ORF">STAS_32865</name>
</gene>
<dbReference type="PANTHER" id="PTHR17985">
    <property type="entry name" value="SER/THR-RICH PROTEIN T10 IN DGCR REGION"/>
    <property type="match status" value="1"/>
</dbReference>
<dbReference type="OrthoDB" id="191601at2759"/>
<dbReference type="EMBL" id="BKCP01011626">
    <property type="protein sequence ID" value="GER55218.1"/>
    <property type="molecule type" value="Genomic_DNA"/>
</dbReference>
<dbReference type="Pfam" id="PF05742">
    <property type="entry name" value="TANGO2"/>
    <property type="match status" value="2"/>
</dbReference>
<dbReference type="InterPro" id="IPR008551">
    <property type="entry name" value="TANGO2"/>
</dbReference>
<dbReference type="PANTHER" id="PTHR17985:SF16">
    <property type="entry name" value="TRANSPORT_GOLGI ORGANIZATION-LIKE PROTEIN (DUF833)"/>
    <property type="match status" value="1"/>
</dbReference>
<evidence type="ECO:0000313" key="1">
    <source>
        <dbReference type="EMBL" id="GER55218.1"/>
    </source>
</evidence>
<evidence type="ECO:0000313" key="2">
    <source>
        <dbReference type="Proteomes" id="UP000325081"/>
    </source>
</evidence>
<comment type="caution">
    <text evidence="1">The sequence shown here is derived from an EMBL/GenBank/DDBJ whole genome shotgun (WGS) entry which is preliminary data.</text>
</comment>
<protein>
    <recommendedName>
        <fullName evidence="3">Ser/Thr-rich protein T10 in DGCR region</fullName>
    </recommendedName>
</protein>
<dbReference type="AlphaFoldDB" id="A0A5A7RCT6"/>
<reference evidence="2" key="1">
    <citation type="journal article" date="2019" name="Curr. Biol.">
        <title>Genome Sequence of Striga asiatica Provides Insight into the Evolution of Plant Parasitism.</title>
        <authorList>
            <person name="Yoshida S."/>
            <person name="Kim S."/>
            <person name="Wafula E.K."/>
            <person name="Tanskanen J."/>
            <person name="Kim Y.M."/>
            <person name="Honaas L."/>
            <person name="Yang Z."/>
            <person name="Spallek T."/>
            <person name="Conn C.E."/>
            <person name="Ichihashi Y."/>
            <person name="Cheong K."/>
            <person name="Cui S."/>
            <person name="Der J.P."/>
            <person name="Gundlach H."/>
            <person name="Jiao Y."/>
            <person name="Hori C."/>
            <person name="Ishida J.K."/>
            <person name="Kasahara H."/>
            <person name="Kiba T."/>
            <person name="Kim M.S."/>
            <person name="Koo N."/>
            <person name="Laohavisit A."/>
            <person name="Lee Y.H."/>
            <person name="Lumba S."/>
            <person name="McCourt P."/>
            <person name="Mortimer J.C."/>
            <person name="Mutuku J.M."/>
            <person name="Nomura T."/>
            <person name="Sasaki-Sekimoto Y."/>
            <person name="Seto Y."/>
            <person name="Wang Y."/>
            <person name="Wakatake T."/>
            <person name="Sakakibara H."/>
            <person name="Demura T."/>
            <person name="Yamaguchi S."/>
            <person name="Yoneyama K."/>
            <person name="Manabe R.I."/>
            <person name="Nelson D.C."/>
            <person name="Schulman A.H."/>
            <person name="Timko M.P."/>
            <person name="dePamphilis C.W."/>
            <person name="Choi D."/>
            <person name="Shirasu K."/>
        </authorList>
    </citation>
    <scope>NUCLEOTIDE SEQUENCE [LARGE SCALE GENOMIC DNA]</scope>
    <source>
        <strain evidence="2">cv. UVA1</strain>
    </source>
</reference>
<keyword evidence="2" id="KW-1185">Reference proteome</keyword>
<name>A0A5A7RCT6_STRAF</name>
<organism evidence="1 2">
    <name type="scientific">Striga asiatica</name>
    <name type="common">Asiatic witchweed</name>
    <name type="synonym">Buchnera asiatica</name>
    <dbReference type="NCBI Taxonomy" id="4170"/>
    <lineage>
        <taxon>Eukaryota</taxon>
        <taxon>Viridiplantae</taxon>
        <taxon>Streptophyta</taxon>
        <taxon>Embryophyta</taxon>
        <taxon>Tracheophyta</taxon>
        <taxon>Spermatophyta</taxon>
        <taxon>Magnoliopsida</taxon>
        <taxon>eudicotyledons</taxon>
        <taxon>Gunneridae</taxon>
        <taxon>Pentapetalae</taxon>
        <taxon>asterids</taxon>
        <taxon>lamiids</taxon>
        <taxon>Lamiales</taxon>
        <taxon>Orobanchaceae</taxon>
        <taxon>Buchnereae</taxon>
        <taxon>Striga</taxon>
    </lineage>
</organism>